<keyword evidence="3" id="KW-1185">Reference proteome</keyword>
<dbReference type="PANTHER" id="PTHR45824">
    <property type="entry name" value="GH16843P"/>
    <property type="match status" value="1"/>
</dbReference>
<dbReference type="InterPro" id="IPR052578">
    <property type="entry name" value="PI_Transfer_CRAL-TRIO"/>
</dbReference>
<sequence>MEQNSRATQLAELIEQQPRARFKGGQHLCASLQFDHLLTGNRLLQPEEVVQAPEVYLTWEFGTRLSKLSVSKFKNKPDWEPEEGVDDPDTNAETIRLDLDQLANDSRIEDDELPADVGHIDRGAWQHYQAPLSSPKAPINGAAARHQRLIGQQSGRTLAEWALGGEAKRHFDYVHNTVVQKVDLNRPGFAHAPTLLPLVARGGAKGDDFGHCSKRSNVSELGELGVLFQAASRQVEGGVDEWLQKWCTEEVLSAFLQASSKDSAVASLSTALCWRKKHRSVLTGARVPSWQGDMRVVARGESGHPVIFMSMQHQPPASSSACIIEHMAVVLEAACTSTSCGAWGFDVVCDCRGFQLSKNLDPRPAVAAMEMLKHAYRGRLRHAFLVGAPSAFNALWRMVKGLLPKRTQEKIQFISVKEATCALEKCCGNGASVVLQLLYDSKDKASWKLPSELAE</sequence>
<dbReference type="Gene3D" id="3.40.525.10">
    <property type="entry name" value="CRAL-TRIO lipid binding domain"/>
    <property type="match status" value="1"/>
</dbReference>
<protein>
    <recommendedName>
        <fullName evidence="1">CRAL-TRIO domain-containing protein</fullName>
    </recommendedName>
</protein>
<evidence type="ECO:0000313" key="3">
    <source>
        <dbReference type="Proteomes" id="UP001642484"/>
    </source>
</evidence>
<dbReference type="PANTHER" id="PTHR45824:SF29">
    <property type="entry name" value="GH16843P"/>
    <property type="match status" value="1"/>
</dbReference>
<comment type="caution">
    <text evidence="2">The sequence shown here is derived from an EMBL/GenBank/DDBJ whole genome shotgun (WGS) entry which is preliminary data.</text>
</comment>
<dbReference type="CDD" id="cd00170">
    <property type="entry name" value="SEC14"/>
    <property type="match status" value="1"/>
</dbReference>
<dbReference type="SUPFAM" id="SSF52087">
    <property type="entry name" value="CRAL/TRIO domain"/>
    <property type="match status" value="1"/>
</dbReference>
<dbReference type="EMBL" id="CAXAMN010024795">
    <property type="protein sequence ID" value="CAK9089961.1"/>
    <property type="molecule type" value="Genomic_DNA"/>
</dbReference>
<dbReference type="Proteomes" id="UP001642484">
    <property type="component" value="Unassembled WGS sequence"/>
</dbReference>
<accession>A0ABP0QS74</accession>
<dbReference type="PROSITE" id="PS50191">
    <property type="entry name" value="CRAL_TRIO"/>
    <property type="match status" value="1"/>
</dbReference>
<organism evidence="2 3">
    <name type="scientific">Durusdinium trenchii</name>
    <dbReference type="NCBI Taxonomy" id="1381693"/>
    <lineage>
        <taxon>Eukaryota</taxon>
        <taxon>Sar</taxon>
        <taxon>Alveolata</taxon>
        <taxon>Dinophyceae</taxon>
        <taxon>Suessiales</taxon>
        <taxon>Symbiodiniaceae</taxon>
        <taxon>Durusdinium</taxon>
    </lineage>
</organism>
<feature type="domain" description="CRAL-TRIO" evidence="1">
    <location>
        <begin position="296"/>
        <end position="455"/>
    </location>
</feature>
<gene>
    <name evidence="2" type="ORF">CCMP2556_LOCUS43257</name>
</gene>
<proteinExistence type="predicted"/>
<name>A0ABP0QS74_9DINO</name>
<evidence type="ECO:0000313" key="2">
    <source>
        <dbReference type="EMBL" id="CAK9089961.1"/>
    </source>
</evidence>
<reference evidence="2 3" key="1">
    <citation type="submission" date="2024-02" db="EMBL/GenBank/DDBJ databases">
        <authorList>
            <person name="Chen Y."/>
            <person name="Shah S."/>
            <person name="Dougan E. K."/>
            <person name="Thang M."/>
            <person name="Chan C."/>
        </authorList>
    </citation>
    <scope>NUCLEOTIDE SEQUENCE [LARGE SCALE GENOMIC DNA]</scope>
</reference>
<dbReference type="InterPro" id="IPR036865">
    <property type="entry name" value="CRAL-TRIO_dom_sf"/>
</dbReference>
<dbReference type="Pfam" id="PF00650">
    <property type="entry name" value="CRAL_TRIO"/>
    <property type="match status" value="1"/>
</dbReference>
<dbReference type="InterPro" id="IPR001251">
    <property type="entry name" value="CRAL-TRIO_dom"/>
</dbReference>
<evidence type="ECO:0000259" key="1">
    <source>
        <dbReference type="PROSITE" id="PS50191"/>
    </source>
</evidence>